<organism evidence="1 2">
    <name type="scientific">Candidatus Bipolaricaulis anaerobius</name>
    <dbReference type="NCBI Taxonomy" id="2026885"/>
    <lineage>
        <taxon>Bacteria</taxon>
        <taxon>Candidatus Bipolaricaulota</taxon>
        <taxon>Candidatus Bipolaricaulia</taxon>
        <taxon>Candidatus Bipolaricaulales</taxon>
        <taxon>Candidatus Bipolaricaulaceae</taxon>
        <taxon>Candidatus Bipolaricaulis</taxon>
    </lineage>
</organism>
<accession>A0A2X3L2C6</accession>
<evidence type="ECO:0000313" key="1">
    <source>
        <dbReference type="EMBL" id="SQD92960.1"/>
    </source>
</evidence>
<reference evidence="2" key="1">
    <citation type="submission" date="2018-05" db="EMBL/GenBank/DDBJ databases">
        <authorList>
            <person name="Hao L."/>
        </authorList>
    </citation>
    <scope>NUCLEOTIDE SEQUENCE [LARGE SCALE GENOMIC DNA]</scope>
</reference>
<dbReference type="EMBL" id="LS483254">
    <property type="protein sequence ID" value="SQD92960.1"/>
    <property type="molecule type" value="Genomic_DNA"/>
</dbReference>
<dbReference type="RefSeq" id="WP_122031323.1">
    <property type="nucleotide sequence ID" value="NZ_LS483254.1"/>
</dbReference>
<dbReference type="Pfam" id="PF14262">
    <property type="entry name" value="Cthe_2159"/>
    <property type="match status" value="1"/>
</dbReference>
<name>A0A2X3L2C6_9BACT</name>
<dbReference type="Proteomes" id="UP000249818">
    <property type="component" value="Chromosome BARAN1"/>
</dbReference>
<evidence type="ECO:0008006" key="3">
    <source>
        <dbReference type="Google" id="ProtNLM"/>
    </source>
</evidence>
<proteinExistence type="predicted"/>
<sequence>MHRSKWTVGVIALALAAAVAGGVTQRGREGADQAAADASGGAAILALGSGFTTALAAASTSPTVTEIVLAGSAIQVTGTGAVAQGSRLLITAGGTYHIRGTLDDGQVVVSSADNSPVNLVLGGARITCSTSSPIYIAQAKDVVISLAAGTDNTLTDGSSYLYEVAGADEPNAALFSADDLVITGTGSLTVNGNYSNGIQSKDDLALSGATVTVAAVNDGIKGRDSITVSEATITIRAGADGMQSNNDEDPERGTVTIESGTIRITSGEDGIQAETRLVVHGGTIEVLSGGGSANNVGQNPVGGMGFPGRPPSTATSLPSMKGLKAGVDLMITGGTILVDSADDALHSNGTITIDGGTLTLASGDDAIHADEAVIINGGQIQVKASYEGVEGNTITVNSGEVRITSTDDGINATSGGAAAMPLGRPGMASSSSTWLFVNGGWIVINSGGDGLDVNSSIAMTGGTVLIHGPTRSDNGALDYYGTFKITGGLLVAAGSAGMAQAPSTSSTVNSVLMTFTTPQPAGSLFHIAAAGGGDVLTFAPAKAYQSVVVASPLLTNGSTYAIYLGGRSAGAATDGLSAGGDYTPGTEVARFTVAGNVTYAGASRIRPPGW</sequence>
<keyword evidence="2" id="KW-1185">Reference proteome</keyword>
<evidence type="ECO:0000313" key="2">
    <source>
        <dbReference type="Proteomes" id="UP000249818"/>
    </source>
</evidence>
<dbReference type="InterPro" id="IPR025584">
    <property type="entry name" value="Cthe_2159"/>
</dbReference>
<gene>
    <name evidence="1" type="ORF">BARAN1_0936</name>
</gene>
<dbReference type="OrthoDB" id="9812829at2"/>
<protein>
    <recommendedName>
        <fullName evidence="3">Carbohydrate-binding domain-containing protein</fullName>
    </recommendedName>
</protein>
<dbReference type="KEGG" id="bana:BARAN1_0936"/>
<dbReference type="AlphaFoldDB" id="A0A2X3L2C6"/>